<sequence>MILIAVNKGSVVDTRHFERINPLVLCPVDLESYQFALRIDKT</sequence>
<protein>
    <submittedName>
        <fullName evidence="1">Uncharacterized protein</fullName>
    </submittedName>
</protein>
<comment type="caution">
    <text evidence="1">The sequence shown here is derived from an EMBL/GenBank/DDBJ whole genome shotgun (WGS) entry which is preliminary data.</text>
</comment>
<reference evidence="1" key="1">
    <citation type="submission" date="2019-08" db="EMBL/GenBank/DDBJ databases">
        <authorList>
            <person name="Kucharzyk K."/>
            <person name="Murdoch R.W."/>
            <person name="Higgins S."/>
            <person name="Loffler F."/>
        </authorList>
    </citation>
    <scope>NUCLEOTIDE SEQUENCE</scope>
</reference>
<proteinExistence type="predicted"/>
<dbReference type="EMBL" id="VSSQ01015742">
    <property type="protein sequence ID" value="MPM56408.1"/>
    <property type="molecule type" value="Genomic_DNA"/>
</dbReference>
<gene>
    <name evidence="1" type="ORF">SDC9_103211</name>
</gene>
<dbReference type="AlphaFoldDB" id="A0A645AUG3"/>
<accession>A0A645AUG3</accession>
<evidence type="ECO:0000313" key="1">
    <source>
        <dbReference type="EMBL" id="MPM56408.1"/>
    </source>
</evidence>
<organism evidence="1">
    <name type="scientific">bioreactor metagenome</name>
    <dbReference type="NCBI Taxonomy" id="1076179"/>
    <lineage>
        <taxon>unclassified sequences</taxon>
        <taxon>metagenomes</taxon>
        <taxon>ecological metagenomes</taxon>
    </lineage>
</organism>
<name>A0A645AUG3_9ZZZZ</name>